<dbReference type="AlphaFoldDB" id="A0A8J7PHD0"/>
<evidence type="ECO:0000313" key="3">
    <source>
        <dbReference type="Proteomes" id="UP000664277"/>
    </source>
</evidence>
<feature type="chain" id="PRO_5035183680" description="Lipoprotein" evidence="1">
    <location>
        <begin position="24"/>
        <end position="146"/>
    </location>
</feature>
<feature type="signal peptide" evidence="1">
    <location>
        <begin position="1"/>
        <end position="23"/>
    </location>
</feature>
<name>A0A8J7PHD0_9BACT</name>
<dbReference type="PROSITE" id="PS51257">
    <property type="entry name" value="PROKAR_LIPOPROTEIN"/>
    <property type="match status" value="1"/>
</dbReference>
<dbReference type="EMBL" id="JAFLCK010000024">
    <property type="protein sequence ID" value="MBN8661748.1"/>
    <property type="molecule type" value="Genomic_DNA"/>
</dbReference>
<comment type="caution">
    <text evidence="2">The sequence shown here is derived from an EMBL/GenBank/DDBJ whole genome shotgun (WGS) entry which is preliminary data.</text>
</comment>
<proteinExistence type="predicted"/>
<keyword evidence="1" id="KW-0732">Signal</keyword>
<sequence>MKARALSLISILCCIGFSTVALSACVNLGKPKMQTPQERATMQVLELHLKLEGNTYGSDDERRSYKAVEEALDRALRDAGAGEFGRHEFGGGYCRIFLYGPSVDKMSNIVEPILRQQTLRPKCYMIKRYSQGFGPDAKIVRIELTK</sequence>
<organism evidence="2 3">
    <name type="scientific">Candidatus Obscuribacter phosphatis</name>
    <dbReference type="NCBI Taxonomy" id="1906157"/>
    <lineage>
        <taxon>Bacteria</taxon>
        <taxon>Bacillati</taxon>
        <taxon>Candidatus Melainabacteria</taxon>
        <taxon>Candidatus Obscuribacterales</taxon>
        <taxon>Candidatus Obscuribacteraceae</taxon>
        <taxon>Candidatus Obscuribacter</taxon>
    </lineage>
</organism>
<evidence type="ECO:0008006" key="4">
    <source>
        <dbReference type="Google" id="ProtNLM"/>
    </source>
</evidence>
<dbReference type="Proteomes" id="UP000664277">
    <property type="component" value="Unassembled WGS sequence"/>
</dbReference>
<evidence type="ECO:0000313" key="2">
    <source>
        <dbReference type="EMBL" id="MBN8661748.1"/>
    </source>
</evidence>
<protein>
    <recommendedName>
        <fullName evidence="4">Lipoprotein</fullName>
    </recommendedName>
</protein>
<gene>
    <name evidence="2" type="ORF">J0M35_15385</name>
</gene>
<reference evidence="2" key="1">
    <citation type="submission" date="2021-02" db="EMBL/GenBank/DDBJ databases">
        <title>Genome-Resolved Metagenomics of a Microbial Community Performing Photosynthetic Biological Nutrient Removal.</title>
        <authorList>
            <person name="Mcdaniel E.A."/>
        </authorList>
    </citation>
    <scope>NUCLEOTIDE SEQUENCE</scope>
    <source>
        <strain evidence="2">UWPOB_OBS1</strain>
    </source>
</reference>
<evidence type="ECO:0000256" key="1">
    <source>
        <dbReference type="SAM" id="SignalP"/>
    </source>
</evidence>
<accession>A0A8J7PHD0</accession>